<dbReference type="EMBL" id="PFPS01000058">
    <property type="protein sequence ID" value="PJA02331.1"/>
    <property type="molecule type" value="Genomic_DNA"/>
</dbReference>
<organism evidence="11 12">
    <name type="scientific">bacterium (Candidatus Gribaldobacteria) CG_4_10_14_0_2_um_filter_36_18</name>
    <dbReference type="NCBI Taxonomy" id="2014264"/>
    <lineage>
        <taxon>Bacteria</taxon>
        <taxon>Candidatus Gribaldobacteria</taxon>
    </lineage>
</organism>
<evidence type="ECO:0000256" key="8">
    <source>
        <dbReference type="PIRSR" id="PIRSR000077-1"/>
    </source>
</evidence>
<feature type="site" description="Contributes to redox potential value" evidence="8">
    <location>
        <position position="34"/>
    </location>
</feature>
<evidence type="ECO:0000313" key="12">
    <source>
        <dbReference type="Proteomes" id="UP000231469"/>
    </source>
</evidence>
<dbReference type="Proteomes" id="UP000231469">
    <property type="component" value="Unassembled WGS sequence"/>
</dbReference>
<feature type="active site" description="Nucleophile" evidence="8">
    <location>
        <position position="36"/>
    </location>
</feature>
<dbReference type="FunFam" id="3.40.30.10:FF:000001">
    <property type="entry name" value="Thioredoxin"/>
    <property type="match status" value="1"/>
</dbReference>
<dbReference type="PRINTS" id="PR00421">
    <property type="entry name" value="THIOREDOXIN"/>
</dbReference>
<dbReference type="PANTHER" id="PTHR45663">
    <property type="entry name" value="GEO12009P1"/>
    <property type="match status" value="1"/>
</dbReference>
<dbReference type="GO" id="GO:0005737">
    <property type="term" value="C:cytoplasm"/>
    <property type="evidence" value="ECO:0007669"/>
    <property type="project" value="TreeGrafter"/>
</dbReference>
<sequence>MMSKVLNVNNNDFNKEVLQSDLPVLVDFWAPWCMPCKMMVPILDELSVSMDGKIKVAKVNTEEAENQTLAMEYDIQSVPNMKLFRGGKVVEEFIGLRPLEVIKSELEEIINK</sequence>
<dbReference type="SUPFAM" id="SSF52833">
    <property type="entry name" value="Thioredoxin-like"/>
    <property type="match status" value="1"/>
</dbReference>
<feature type="disulfide bond" description="Redox-active" evidence="9">
    <location>
        <begin position="33"/>
        <end position="36"/>
    </location>
</feature>
<comment type="similarity">
    <text evidence="1 7">Belongs to the thioredoxin family.</text>
</comment>
<dbReference type="PANTHER" id="PTHR45663:SF11">
    <property type="entry name" value="GEO12009P1"/>
    <property type="match status" value="1"/>
</dbReference>
<evidence type="ECO:0000256" key="4">
    <source>
        <dbReference type="ARBA" id="ARBA00023157"/>
    </source>
</evidence>
<dbReference type="InterPro" id="IPR005746">
    <property type="entry name" value="Thioredoxin"/>
</dbReference>
<keyword evidence="2" id="KW-0813">Transport</keyword>
<evidence type="ECO:0000256" key="2">
    <source>
        <dbReference type="ARBA" id="ARBA00022448"/>
    </source>
</evidence>
<feature type="site" description="Deprotonates C-terminal active site Cys" evidence="8">
    <location>
        <position position="27"/>
    </location>
</feature>
<evidence type="ECO:0000256" key="5">
    <source>
        <dbReference type="ARBA" id="ARBA00023284"/>
    </source>
</evidence>
<feature type="site" description="Contributes to redox potential value" evidence="8">
    <location>
        <position position="35"/>
    </location>
</feature>
<dbReference type="AlphaFoldDB" id="A0A2M7VKF6"/>
<keyword evidence="3" id="KW-0249">Electron transport</keyword>
<gene>
    <name evidence="11" type="primary">trxA</name>
    <name evidence="11" type="ORF">COX73_01355</name>
</gene>
<evidence type="ECO:0000313" key="11">
    <source>
        <dbReference type="EMBL" id="PJA02331.1"/>
    </source>
</evidence>
<dbReference type="InterPro" id="IPR013766">
    <property type="entry name" value="Thioredoxin_domain"/>
</dbReference>
<evidence type="ECO:0000256" key="6">
    <source>
        <dbReference type="NCBIfam" id="TIGR01068"/>
    </source>
</evidence>
<evidence type="ECO:0000256" key="7">
    <source>
        <dbReference type="PIRNR" id="PIRNR000077"/>
    </source>
</evidence>
<keyword evidence="5 9" id="KW-0676">Redox-active center</keyword>
<dbReference type="PROSITE" id="PS51352">
    <property type="entry name" value="THIOREDOXIN_2"/>
    <property type="match status" value="1"/>
</dbReference>
<dbReference type="CDD" id="cd02947">
    <property type="entry name" value="TRX_family"/>
    <property type="match status" value="1"/>
</dbReference>
<accession>A0A2M7VKF6</accession>
<dbReference type="Pfam" id="PF00085">
    <property type="entry name" value="Thioredoxin"/>
    <property type="match status" value="1"/>
</dbReference>
<dbReference type="NCBIfam" id="TIGR01068">
    <property type="entry name" value="thioredoxin"/>
    <property type="match status" value="1"/>
</dbReference>
<feature type="active site" description="Nucleophile" evidence="8">
    <location>
        <position position="33"/>
    </location>
</feature>
<proteinExistence type="inferred from homology"/>
<dbReference type="GO" id="GO:0015035">
    <property type="term" value="F:protein-disulfide reductase activity"/>
    <property type="evidence" value="ECO:0007669"/>
    <property type="project" value="UniProtKB-UniRule"/>
</dbReference>
<dbReference type="InterPro" id="IPR036249">
    <property type="entry name" value="Thioredoxin-like_sf"/>
</dbReference>
<evidence type="ECO:0000256" key="9">
    <source>
        <dbReference type="PIRSR" id="PIRSR000077-4"/>
    </source>
</evidence>
<comment type="caution">
    <text evidence="11">The sequence shown here is derived from an EMBL/GenBank/DDBJ whole genome shotgun (WGS) entry which is preliminary data.</text>
</comment>
<protein>
    <recommendedName>
        <fullName evidence="6 7">Thioredoxin</fullName>
    </recommendedName>
</protein>
<reference evidence="12" key="1">
    <citation type="submission" date="2017-09" db="EMBL/GenBank/DDBJ databases">
        <title>Depth-based differentiation of microbial function through sediment-hosted aquifers and enrichment of novel symbionts in the deep terrestrial subsurface.</title>
        <authorList>
            <person name="Probst A.J."/>
            <person name="Ladd B."/>
            <person name="Jarett J.K."/>
            <person name="Geller-Mcgrath D.E."/>
            <person name="Sieber C.M.K."/>
            <person name="Emerson J.B."/>
            <person name="Anantharaman K."/>
            <person name="Thomas B.C."/>
            <person name="Malmstrom R."/>
            <person name="Stieglmeier M."/>
            <person name="Klingl A."/>
            <person name="Woyke T."/>
            <person name="Ryan C.M."/>
            <person name="Banfield J.F."/>
        </authorList>
    </citation>
    <scope>NUCLEOTIDE SEQUENCE [LARGE SCALE GENOMIC DNA]</scope>
</reference>
<dbReference type="PIRSF" id="PIRSF000077">
    <property type="entry name" value="Thioredoxin"/>
    <property type="match status" value="1"/>
</dbReference>
<evidence type="ECO:0000259" key="10">
    <source>
        <dbReference type="PROSITE" id="PS51352"/>
    </source>
</evidence>
<dbReference type="Gene3D" id="3.40.30.10">
    <property type="entry name" value="Glutaredoxin"/>
    <property type="match status" value="1"/>
</dbReference>
<keyword evidence="4 9" id="KW-1015">Disulfide bond</keyword>
<evidence type="ECO:0000256" key="1">
    <source>
        <dbReference type="ARBA" id="ARBA00008987"/>
    </source>
</evidence>
<name>A0A2M7VKF6_9BACT</name>
<evidence type="ECO:0000256" key="3">
    <source>
        <dbReference type="ARBA" id="ARBA00022982"/>
    </source>
</evidence>
<feature type="domain" description="Thioredoxin" evidence="10">
    <location>
        <begin position="1"/>
        <end position="111"/>
    </location>
</feature>